<organism evidence="2 3">
    <name type="scientific">Elysia crispata</name>
    <name type="common">lettuce slug</name>
    <dbReference type="NCBI Taxonomy" id="231223"/>
    <lineage>
        <taxon>Eukaryota</taxon>
        <taxon>Metazoa</taxon>
        <taxon>Spiralia</taxon>
        <taxon>Lophotrochozoa</taxon>
        <taxon>Mollusca</taxon>
        <taxon>Gastropoda</taxon>
        <taxon>Heterobranchia</taxon>
        <taxon>Euthyneura</taxon>
        <taxon>Panpulmonata</taxon>
        <taxon>Sacoglossa</taxon>
        <taxon>Placobranchoidea</taxon>
        <taxon>Plakobranchidae</taxon>
        <taxon>Elysia</taxon>
    </lineage>
</organism>
<evidence type="ECO:0000256" key="1">
    <source>
        <dbReference type="SAM" id="MobiDB-lite"/>
    </source>
</evidence>
<dbReference type="EMBL" id="JAWDGP010004210">
    <property type="protein sequence ID" value="KAK3766556.1"/>
    <property type="molecule type" value="Genomic_DNA"/>
</dbReference>
<dbReference type="AlphaFoldDB" id="A0AAE0ZD64"/>
<proteinExistence type="predicted"/>
<feature type="region of interest" description="Disordered" evidence="1">
    <location>
        <begin position="191"/>
        <end position="244"/>
    </location>
</feature>
<name>A0AAE0ZD64_9GAST</name>
<sequence length="244" mass="27037">MIALFVMINYCLADWVLRHVARKSLTILITISTCCLSVPPLVWAGRLPISPQIRRTGERARRPCNPENHRNYSGLRFPSLTSTDECMIRLSGTGAPQTQSSELRVCCYFCVKLTKIQECVTFGAREMLAIVIVDNGHTYSDRQTDGLVAGVERRRSDLILTFARYKLCRQNVVDNPQGFFGAARQKSAAQTAGFPGRKIPTGLRANPVTERPSCRNATNKTPAPSGSGSSGKTWTFPEIISSRR</sequence>
<reference evidence="2" key="1">
    <citation type="journal article" date="2023" name="G3 (Bethesda)">
        <title>A reference genome for the long-term kleptoplast-retaining sea slug Elysia crispata morphotype clarki.</title>
        <authorList>
            <person name="Eastman K.E."/>
            <person name="Pendleton A.L."/>
            <person name="Shaikh M.A."/>
            <person name="Suttiyut T."/>
            <person name="Ogas R."/>
            <person name="Tomko P."/>
            <person name="Gavelis G."/>
            <person name="Widhalm J.R."/>
            <person name="Wisecaver J.H."/>
        </authorList>
    </citation>
    <scope>NUCLEOTIDE SEQUENCE</scope>
    <source>
        <strain evidence="2">ECLA1</strain>
    </source>
</reference>
<keyword evidence="3" id="KW-1185">Reference proteome</keyword>
<comment type="caution">
    <text evidence="2">The sequence shown here is derived from an EMBL/GenBank/DDBJ whole genome shotgun (WGS) entry which is preliminary data.</text>
</comment>
<gene>
    <name evidence="2" type="ORF">RRG08_028674</name>
</gene>
<evidence type="ECO:0000313" key="2">
    <source>
        <dbReference type="EMBL" id="KAK3766556.1"/>
    </source>
</evidence>
<dbReference type="Proteomes" id="UP001283361">
    <property type="component" value="Unassembled WGS sequence"/>
</dbReference>
<accession>A0AAE0ZD64</accession>
<protein>
    <submittedName>
        <fullName evidence="2">Uncharacterized protein</fullName>
    </submittedName>
</protein>
<feature type="compositionally biased region" description="Polar residues" evidence="1">
    <location>
        <begin position="215"/>
        <end position="233"/>
    </location>
</feature>
<evidence type="ECO:0000313" key="3">
    <source>
        <dbReference type="Proteomes" id="UP001283361"/>
    </source>
</evidence>